<evidence type="ECO:0000256" key="20">
    <source>
        <dbReference type="RuleBase" id="RU004494"/>
    </source>
</evidence>
<evidence type="ECO:0000256" key="5">
    <source>
        <dbReference type="ARBA" id="ARBA00012951"/>
    </source>
</evidence>
<evidence type="ECO:0000256" key="4">
    <source>
        <dbReference type="ARBA" id="ARBA00011649"/>
    </source>
</evidence>
<dbReference type="InterPro" id="IPR014349">
    <property type="entry name" value="Rieske_Fe-S_prot"/>
</dbReference>
<gene>
    <name evidence="23" type="primary">petA</name>
    <name evidence="23" type="ORF">GCM10009332_15580</name>
</gene>
<dbReference type="CDD" id="cd03470">
    <property type="entry name" value="Rieske_cytochrome_bc1"/>
    <property type="match status" value="1"/>
</dbReference>
<keyword evidence="14 20" id="KW-1133">Transmembrane helix</keyword>
<reference evidence="23" key="1">
    <citation type="journal article" date="2014" name="Int. J. Syst. Evol. Microbiol.">
        <title>Complete genome sequence of Corynebacterium casei LMG S-19264T (=DSM 44701T), isolated from a smear-ripened cheese.</title>
        <authorList>
            <consortium name="US DOE Joint Genome Institute (JGI-PGF)"/>
            <person name="Walter F."/>
            <person name="Albersmeier A."/>
            <person name="Kalinowski J."/>
            <person name="Ruckert C."/>
        </authorList>
    </citation>
    <scope>NUCLEOTIDE SEQUENCE</scope>
    <source>
        <strain evidence="23">JCM 30804</strain>
    </source>
</reference>
<evidence type="ECO:0000256" key="2">
    <source>
        <dbReference type="ARBA" id="ARBA00004162"/>
    </source>
</evidence>
<comment type="function">
    <text evidence="1">Component of the ubiquinol-cytochrome c reductase complex (complex III or cytochrome b-c1 complex), which is a respiratory chain that generates an electrochemical potential coupled to ATP synthesis.</text>
</comment>
<dbReference type="GO" id="GO:0046872">
    <property type="term" value="F:metal ion binding"/>
    <property type="evidence" value="ECO:0007669"/>
    <property type="project" value="UniProtKB-KW"/>
</dbReference>
<evidence type="ECO:0000256" key="7">
    <source>
        <dbReference type="ARBA" id="ARBA00022448"/>
    </source>
</evidence>
<keyword evidence="10" id="KW-0001">2Fe-2S</keyword>
<name>A0A917N996_9GAMM</name>
<keyword evidence="18" id="KW-1015">Disulfide bond</keyword>
<dbReference type="EMBL" id="BMPZ01000003">
    <property type="protein sequence ID" value="GGI79120.1"/>
    <property type="molecule type" value="Genomic_DNA"/>
</dbReference>
<dbReference type="Gene3D" id="2.102.10.10">
    <property type="entry name" value="Rieske [2Fe-2S] iron-sulphur domain"/>
    <property type="match status" value="1"/>
</dbReference>
<dbReference type="AlphaFoldDB" id="A0A917N996"/>
<feature type="transmembrane region" description="Helical" evidence="20">
    <location>
        <begin position="12"/>
        <end position="34"/>
    </location>
</feature>
<organism evidence="23 24">
    <name type="scientific">Shewanella gelidii</name>
    <dbReference type="NCBI Taxonomy" id="1642821"/>
    <lineage>
        <taxon>Bacteria</taxon>
        <taxon>Pseudomonadati</taxon>
        <taxon>Pseudomonadota</taxon>
        <taxon>Gammaproteobacteria</taxon>
        <taxon>Alteromonadales</taxon>
        <taxon>Shewanellaceae</taxon>
        <taxon>Shewanella</taxon>
    </lineage>
</organism>
<reference evidence="23" key="2">
    <citation type="submission" date="2020-09" db="EMBL/GenBank/DDBJ databases">
        <authorList>
            <person name="Sun Q."/>
            <person name="Ohkuma M."/>
        </authorList>
    </citation>
    <scope>NUCLEOTIDE SEQUENCE</scope>
    <source>
        <strain evidence="23">JCM 30804</strain>
    </source>
</reference>
<evidence type="ECO:0000256" key="9">
    <source>
        <dbReference type="ARBA" id="ARBA00022692"/>
    </source>
</evidence>
<evidence type="ECO:0000259" key="22">
    <source>
        <dbReference type="PROSITE" id="PS51296"/>
    </source>
</evidence>
<dbReference type="PANTHER" id="PTHR10134">
    <property type="entry name" value="CYTOCHROME B-C1 COMPLEX SUBUNIT RIESKE, MITOCHONDRIAL"/>
    <property type="match status" value="1"/>
</dbReference>
<dbReference type="PRINTS" id="PR00162">
    <property type="entry name" value="RIESKE"/>
</dbReference>
<evidence type="ECO:0000256" key="14">
    <source>
        <dbReference type="ARBA" id="ARBA00022989"/>
    </source>
</evidence>
<dbReference type="FunFam" id="1.20.5.510:FF:000003">
    <property type="entry name" value="Ubiquinol-cytochrome c reductase iron-sulfur subunit"/>
    <property type="match status" value="1"/>
</dbReference>
<keyword evidence="11" id="KW-0479">Metal-binding</keyword>
<dbReference type="InterPro" id="IPR005805">
    <property type="entry name" value="Rieske_Fe-S_prot_C"/>
</dbReference>
<comment type="similarity">
    <text evidence="3">Belongs to the Rieske iron-sulfur protein family.</text>
</comment>
<dbReference type="EC" id="7.1.1.8" evidence="5 20"/>
<dbReference type="InterPro" id="IPR017941">
    <property type="entry name" value="Rieske_2Fe-2S"/>
</dbReference>
<evidence type="ECO:0000256" key="3">
    <source>
        <dbReference type="ARBA" id="ARBA00010651"/>
    </source>
</evidence>
<comment type="caution">
    <text evidence="23">The sequence shown here is derived from an EMBL/GenBank/DDBJ whole genome shotgun (WGS) entry which is preliminary data.</text>
</comment>
<dbReference type="Pfam" id="PF10399">
    <property type="entry name" value="UCR_Fe-S_N"/>
    <property type="match status" value="1"/>
</dbReference>
<dbReference type="InterPro" id="IPR006311">
    <property type="entry name" value="TAT_signal"/>
</dbReference>
<evidence type="ECO:0000256" key="17">
    <source>
        <dbReference type="ARBA" id="ARBA00023136"/>
    </source>
</evidence>
<evidence type="ECO:0000256" key="12">
    <source>
        <dbReference type="ARBA" id="ARBA00022967"/>
    </source>
</evidence>
<proteinExistence type="inferred from homology"/>
<evidence type="ECO:0000256" key="18">
    <source>
        <dbReference type="ARBA" id="ARBA00023157"/>
    </source>
</evidence>
<dbReference type="GO" id="GO:0008121">
    <property type="term" value="F:quinol-cytochrome-c reductase activity"/>
    <property type="evidence" value="ECO:0007669"/>
    <property type="project" value="UniProtKB-EC"/>
</dbReference>
<keyword evidence="17 20" id="KW-0472">Membrane</keyword>
<evidence type="ECO:0000256" key="6">
    <source>
        <dbReference type="ARBA" id="ARBA00019816"/>
    </source>
</evidence>
<dbReference type="PROSITE" id="PS51318">
    <property type="entry name" value="TAT"/>
    <property type="match status" value="1"/>
</dbReference>
<dbReference type="InterPro" id="IPR036922">
    <property type="entry name" value="Rieske_2Fe-2S_sf"/>
</dbReference>
<keyword evidence="12" id="KW-1278">Translocase</keyword>
<feature type="domain" description="Rieske" evidence="22">
    <location>
        <begin position="84"/>
        <end position="188"/>
    </location>
</feature>
<dbReference type="Proteomes" id="UP000613743">
    <property type="component" value="Unassembled WGS sequence"/>
</dbReference>
<dbReference type="RefSeq" id="WP_188919567.1">
    <property type="nucleotide sequence ID" value="NZ_BMPZ01000003.1"/>
</dbReference>
<comment type="cofactor">
    <cofactor evidence="20">
        <name>[2Fe-2S] cluster</name>
        <dbReference type="ChEBI" id="CHEBI:190135"/>
    </cofactor>
    <text evidence="20">Binds 1 [2Fe-2S] cluster per subunit.</text>
</comment>
<accession>A0A917N996</accession>
<dbReference type="InterPro" id="IPR019470">
    <property type="entry name" value="Ubiq_cytC_Rdtase_Fe-S_su_TAT"/>
</dbReference>
<comment type="subunit">
    <text evidence="4 21">The main subunits of complex b-c1 are: cytochrome b, cytochrome c1 and the Rieske protein.</text>
</comment>
<dbReference type="Pfam" id="PF00355">
    <property type="entry name" value="Rieske"/>
    <property type="match status" value="1"/>
</dbReference>
<keyword evidence="24" id="KW-1185">Reference proteome</keyword>
<evidence type="ECO:0000256" key="11">
    <source>
        <dbReference type="ARBA" id="ARBA00022723"/>
    </source>
</evidence>
<dbReference type="NCBIfam" id="TIGR01416">
    <property type="entry name" value="Rieske_proteo"/>
    <property type="match status" value="1"/>
</dbReference>
<keyword evidence="7 20" id="KW-0813">Transport</keyword>
<keyword evidence="15" id="KW-0408">Iron</keyword>
<evidence type="ECO:0000256" key="1">
    <source>
        <dbReference type="ARBA" id="ARBA00002444"/>
    </source>
</evidence>
<evidence type="ECO:0000313" key="24">
    <source>
        <dbReference type="Proteomes" id="UP000613743"/>
    </source>
</evidence>
<evidence type="ECO:0000256" key="16">
    <source>
        <dbReference type="ARBA" id="ARBA00023014"/>
    </source>
</evidence>
<keyword evidence="8" id="KW-1003">Cell membrane</keyword>
<evidence type="ECO:0000256" key="21">
    <source>
        <dbReference type="RuleBase" id="RU004497"/>
    </source>
</evidence>
<protein>
    <recommendedName>
        <fullName evidence="6 20">Ubiquinol-cytochrome c reductase iron-sulfur subunit</fullName>
        <ecNumber evidence="5 20">7.1.1.8</ecNumber>
    </recommendedName>
</protein>
<dbReference type="FunFam" id="2.102.10.10:FF:000008">
    <property type="entry name" value="Ubiquinol-cytochrome c reductase iron-sulfur subunit"/>
    <property type="match status" value="1"/>
</dbReference>
<evidence type="ECO:0000256" key="13">
    <source>
        <dbReference type="ARBA" id="ARBA00022982"/>
    </source>
</evidence>
<sequence length="196" mass="20984">MSNAPVDTGRRRFLTAATAVVGGAGAVAVAVPFIKSWNPSAKAKAAGAPVEVNISKVEPGQLIRVEWRGKPVWVVRRTEEVLQQLPENDDQLRDPDSVEMQQPEYAKNPGRSIKPEFFIAVGICTHLGCSPTYLPDSFGEQVEGVTSGFFCPCHGSKFDMAGRVFQGVPAPLNLVIPPHQYVDDGTVLIGVDTGAA</sequence>
<evidence type="ECO:0000256" key="19">
    <source>
        <dbReference type="ARBA" id="ARBA00029351"/>
    </source>
</evidence>
<dbReference type="InterPro" id="IPR006317">
    <property type="entry name" value="Ubiquinol_cyt_c_Rdtase_Fe-S-su"/>
</dbReference>
<dbReference type="PROSITE" id="PS51296">
    <property type="entry name" value="RIESKE"/>
    <property type="match status" value="1"/>
</dbReference>
<evidence type="ECO:0000256" key="15">
    <source>
        <dbReference type="ARBA" id="ARBA00023004"/>
    </source>
</evidence>
<keyword evidence="13 20" id="KW-0249">Electron transport</keyword>
<comment type="miscellaneous">
    <text evidence="20">The Rieske protein is a high potential 2Fe-2S protein.</text>
</comment>
<dbReference type="SUPFAM" id="SSF50022">
    <property type="entry name" value="ISP domain"/>
    <property type="match status" value="1"/>
</dbReference>
<evidence type="ECO:0000256" key="10">
    <source>
        <dbReference type="ARBA" id="ARBA00022714"/>
    </source>
</evidence>
<dbReference type="Gene3D" id="1.20.5.510">
    <property type="entry name" value="Single helix bin"/>
    <property type="match status" value="1"/>
</dbReference>
<evidence type="ECO:0000256" key="8">
    <source>
        <dbReference type="ARBA" id="ARBA00022475"/>
    </source>
</evidence>
<comment type="subcellular location">
    <subcellularLocation>
        <location evidence="2">Cell membrane</location>
        <topology evidence="2">Single-pass membrane protein</topology>
    </subcellularLocation>
</comment>
<keyword evidence="16" id="KW-0411">Iron-sulfur</keyword>
<dbReference type="GO" id="GO:0051537">
    <property type="term" value="F:2 iron, 2 sulfur cluster binding"/>
    <property type="evidence" value="ECO:0007669"/>
    <property type="project" value="UniProtKB-KW"/>
</dbReference>
<keyword evidence="9 20" id="KW-0812">Transmembrane</keyword>
<evidence type="ECO:0000313" key="23">
    <source>
        <dbReference type="EMBL" id="GGI79120.1"/>
    </source>
</evidence>
<comment type="catalytic activity">
    <reaction evidence="19 20">
        <text>a quinol + 2 Fe(III)-[cytochrome c](out) = a quinone + 2 Fe(II)-[cytochrome c](out) + 2 H(+)(out)</text>
        <dbReference type="Rhea" id="RHEA:11484"/>
        <dbReference type="Rhea" id="RHEA-COMP:10350"/>
        <dbReference type="Rhea" id="RHEA-COMP:14399"/>
        <dbReference type="ChEBI" id="CHEBI:15378"/>
        <dbReference type="ChEBI" id="CHEBI:24646"/>
        <dbReference type="ChEBI" id="CHEBI:29033"/>
        <dbReference type="ChEBI" id="CHEBI:29034"/>
        <dbReference type="ChEBI" id="CHEBI:132124"/>
        <dbReference type="EC" id="7.1.1.8"/>
    </reaction>
</comment>
<dbReference type="GO" id="GO:0005886">
    <property type="term" value="C:plasma membrane"/>
    <property type="evidence" value="ECO:0007669"/>
    <property type="project" value="UniProtKB-SubCell"/>
</dbReference>